<feature type="region of interest" description="Disordered" evidence="1">
    <location>
        <begin position="1"/>
        <end position="53"/>
    </location>
</feature>
<keyword evidence="5" id="KW-1185">Reference proteome</keyword>
<dbReference type="GO" id="GO:0046873">
    <property type="term" value="F:metal ion transmembrane transporter activity"/>
    <property type="evidence" value="ECO:0007669"/>
    <property type="project" value="InterPro"/>
</dbReference>
<organism evidence="4 5">
    <name type="scientific">Cephalotrichum gorgonifer</name>
    <dbReference type="NCBI Taxonomy" id="2041049"/>
    <lineage>
        <taxon>Eukaryota</taxon>
        <taxon>Fungi</taxon>
        <taxon>Dikarya</taxon>
        <taxon>Ascomycota</taxon>
        <taxon>Pezizomycotina</taxon>
        <taxon>Sordariomycetes</taxon>
        <taxon>Hypocreomycetidae</taxon>
        <taxon>Microascales</taxon>
        <taxon>Microascaceae</taxon>
        <taxon>Cephalotrichum</taxon>
    </lineage>
</organism>
<feature type="region of interest" description="Disordered" evidence="1">
    <location>
        <begin position="488"/>
        <end position="527"/>
    </location>
</feature>
<dbReference type="InterPro" id="IPR054464">
    <property type="entry name" value="ULD_fung"/>
</dbReference>
<keyword evidence="2" id="KW-1133">Transmembrane helix</keyword>
<evidence type="ECO:0000313" key="5">
    <source>
        <dbReference type="Proteomes" id="UP001187682"/>
    </source>
</evidence>
<dbReference type="Pfam" id="PF01544">
    <property type="entry name" value="CorA"/>
    <property type="match status" value="1"/>
</dbReference>
<feature type="domain" description="Ubiquitin-like" evidence="3">
    <location>
        <begin position="55"/>
        <end position="127"/>
    </location>
</feature>
<feature type="transmembrane region" description="Helical" evidence="2">
    <location>
        <begin position="1090"/>
        <end position="1111"/>
    </location>
</feature>
<dbReference type="Pfam" id="PF22893">
    <property type="entry name" value="ULD_2"/>
    <property type="match status" value="1"/>
</dbReference>
<dbReference type="InterPro" id="IPR002523">
    <property type="entry name" value="MgTranspt_CorA/ZnTranspt_ZntB"/>
</dbReference>
<dbReference type="GO" id="GO:0016020">
    <property type="term" value="C:membrane"/>
    <property type="evidence" value="ECO:0007669"/>
    <property type="project" value="InterPro"/>
</dbReference>
<feature type="transmembrane region" description="Helical" evidence="2">
    <location>
        <begin position="855"/>
        <end position="875"/>
    </location>
</feature>
<name>A0AAE8MWD0_9PEZI</name>
<dbReference type="Gene3D" id="1.20.58.340">
    <property type="entry name" value="Magnesium transport protein CorA, transmembrane region"/>
    <property type="match status" value="1"/>
</dbReference>
<feature type="compositionally biased region" description="Low complexity" evidence="1">
    <location>
        <begin position="488"/>
        <end position="497"/>
    </location>
</feature>
<protein>
    <recommendedName>
        <fullName evidence="3">Ubiquitin-like domain-containing protein</fullName>
    </recommendedName>
</protein>
<keyword evidence="2" id="KW-0472">Membrane</keyword>
<evidence type="ECO:0000256" key="1">
    <source>
        <dbReference type="SAM" id="MobiDB-lite"/>
    </source>
</evidence>
<evidence type="ECO:0000313" key="4">
    <source>
        <dbReference type="EMBL" id="SPO00272.1"/>
    </source>
</evidence>
<keyword evidence="2" id="KW-0812">Transmembrane</keyword>
<dbReference type="AlphaFoldDB" id="A0AAE8MWD0"/>
<evidence type="ECO:0000256" key="2">
    <source>
        <dbReference type="SAM" id="Phobius"/>
    </source>
</evidence>
<gene>
    <name evidence="4" type="ORF">DNG_03117</name>
</gene>
<reference evidence="4" key="1">
    <citation type="submission" date="2018-03" db="EMBL/GenBank/DDBJ databases">
        <authorList>
            <person name="Guldener U."/>
        </authorList>
    </citation>
    <scope>NUCLEOTIDE SEQUENCE</scope>
</reference>
<accession>A0AAE8MWD0</accession>
<sequence>MSEDTTVEQPSGQYVPPTVEDDTSPGPPEISQVDGGTIPLDADIPAASNADEDGKAPIKLKDAVGRNFTLPWHLVNTWKGVSGLLNEAFEAVEVIGPQVVRGQYDLMGPNGEIILPSVWEHLVQPGCDTGSSDAESEVPERIRKLFAHGNSDKRLVVACKVQDRLVRRPTQPLNGTDTQAIPPERLVISSARTFWEGPEKVSLATLELIAQKVKPPLPGGQNSSSAGGDHSTWLHVRRNPMNFHDFEDIAQFDLAKDRATSSVIGHLLRRIKAEKLDDDWYIRPATILRCDTKVGETPAASAIFVSIPYLSPGPYKGGPDTSKSEGICPPRRLHEAFNMLSASTDRDKDQEFRRNEGQATDQVLWVRQVWMLITESGLLTYGNISRKDLEGNSIAVREPTGQGKEGETVIQFMDEERKLYYSLLSNCKSFYELHIEVRNQLSRAGRDVDDADIQLEVLEGEAITAATWSSLLKGTDIPLIKISVTSSPLYSDGSSYESSDERSSYLGISSRRSTSAPGSSSGSERVGRRERTIVISGYRSRRRRRFIPDADLPAFLSIPEPEKNEEPKDSLPNVPELNRKVPPFLAWSSTDKSRSVTEGFKEGVGLTEAALLHLDKFPRSSRPLQDLYDAFGENVYEGMRQCSLEDFALRRSALDGANGGSSPSSKFRLPTGQSQAHIEELFDLCISMFESFVSSGLPCSLTSKYFAALSMIIEDPTPSGSLGESSVAAIIGVTRHDWVISRREVGQYDFRPTIPGRDRQYKCRDCERGRIYSSRDKATAHLRSMHLVMSRSDEELWKCLISVHDARREWLEEEIETILSASRDGIRSILRKLASIQDGVLFEGEFRAPEQGLPYVLLDAFKLIVAFVCALANTIHEMHWFYRDFEQGRRAKDMTCHKQKARKKAMESIGEAVSDLIRKADRALVSMTDETVQDRSENFMTSVGMHYVGLQIMCNLVRMPIHNNKKAAGLYEGYVKNLRSAITRNPQKRQIPVITALAEELNLLEEFNEWQTGPLKSLGYLLQPGTYHRDLRHATDRVNLADLEVELFVRQIRELDRDARRLSQIVDLCTRLVRQVRELTEIMEGDQSRAVVVFTIVTVIFLPLSFVASYLSMGGGVEGLKISWTDIQARFWKISGPLTAGIAILCLSLTGRRSMARIKSAIHVPRLAWPWSRSRRRSRSRKRSPSEWYEK</sequence>
<dbReference type="Proteomes" id="UP001187682">
    <property type="component" value="Unassembled WGS sequence"/>
</dbReference>
<feature type="transmembrane region" description="Helical" evidence="2">
    <location>
        <begin position="1131"/>
        <end position="1150"/>
    </location>
</feature>
<comment type="caution">
    <text evidence="4">The sequence shown here is derived from an EMBL/GenBank/DDBJ whole genome shotgun (WGS) entry which is preliminary data.</text>
</comment>
<feature type="compositionally biased region" description="Low complexity" evidence="1">
    <location>
        <begin position="504"/>
        <end position="524"/>
    </location>
</feature>
<dbReference type="EMBL" id="ONZQ02000003">
    <property type="protein sequence ID" value="SPO00272.1"/>
    <property type="molecule type" value="Genomic_DNA"/>
</dbReference>
<evidence type="ECO:0000259" key="3">
    <source>
        <dbReference type="Pfam" id="PF22893"/>
    </source>
</evidence>
<proteinExistence type="predicted"/>